<protein>
    <submittedName>
        <fullName evidence="13">Alkyl hydroperoxide reductase subunit F</fullName>
    </submittedName>
</protein>
<dbReference type="EMBL" id="JASXSX010000001">
    <property type="protein sequence ID" value="MDT3767769.1"/>
    <property type="molecule type" value="Genomic_DNA"/>
</dbReference>
<feature type="domain" description="FAD/NAD(P)-binding" evidence="11">
    <location>
        <begin position="213"/>
        <end position="503"/>
    </location>
</feature>
<dbReference type="InterPro" id="IPR044142">
    <property type="entry name" value="AhpF_NTD_N"/>
</dbReference>
<accession>A0ABU3IBK9</accession>
<keyword evidence="9" id="KW-0676">Redox-active center</keyword>
<dbReference type="Gene3D" id="3.40.30.80">
    <property type="match status" value="1"/>
</dbReference>
<proteinExistence type="inferred from homology"/>
<sequence>MSVLNPQLSAQLEQVLQNLRKPITLVASLDEGDKSAQMRELLQEIADKSELVSIAEEPMRRTPSFVICRNDSDVAVTFAGIPLGHEFTSLVLALLHVGGHPMKLTDQQVEAIQAVKTPREFTTYMSLTCQNCPDVVQALNMISVLNPLISHTTVEGGAFKDEVEQRNIMSVPAVFEGDEMVHSGRATVDDFIALIDTDAQSRATEEMNNAQPYDVLVVGGGPAGASAAIYSARKGLRTAVLAEREGGQVLDTMSIENLVPTIATTGPQLAEDLKGHVRHYDVDVYAPHEAIGLTPAAENGFHKVTTAAGGALEAKNLVVATGASWRLLGVPGESEYRNKGVSFCPHCDGPLFEGKNLAVIGGGNSGVEAAIDLAGVAKHVTVVEFADHLMADEVLQKSARERSNIDFVTSTQTTSIDGDGSKVTGLTYLDRATQEEHRLDVDGVFIQIGLVPSTQWLEGVLELNGRGEIKVDRTGATSVPGIYAAGDCTDTPYKQILTALGAGATAALGAFDYSIRHTAN</sequence>
<dbReference type="CDD" id="cd02974">
    <property type="entry name" value="AhpF_NTD_N"/>
    <property type="match status" value="1"/>
</dbReference>
<dbReference type="InterPro" id="IPR023753">
    <property type="entry name" value="FAD/NAD-binding_dom"/>
</dbReference>
<evidence type="ECO:0000313" key="13">
    <source>
        <dbReference type="EMBL" id="MDT3767769.1"/>
    </source>
</evidence>
<keyword evidence="4" id="KW-0285">Flavoprotein</keyword>
<dbReference type="PRINTS" id="PR00368">
    <property type="entry name" value="FADPNR"/>
</dbReference>
<feature type="domain" description="Thioredoxin-like fold" evidence="12">
    <location>
        <begin position="125"/>
        <end position="192"/>
    </location>
</feature>
<evidence type="ECO:0000256" key="10">
    <source>
        <dbReference type="ARBA" id="ARBA00048132"/>
    </source>
</evidence>
<keyword evidence="8" id="KW-1015">Disulfide bond</keyword>
<evidence type="ECO:0000256" key="5">
    <source>
        <dbReference type="ARBA" id="ARBA00022827"/>
    </source>
</evidence>
<evidence type="ECO:0000259" key="12">
    <source>
        <dbReference type="Pfam" id="PF13192"/>
    </source>
</evidence>
<dbReference type="Gene3D" id="3.50.50.60">
    <property type="entry name" value="FAD/NAD(P)-binding domain"/>
    <property type="match status" value="2"/>
</dbReference>
<evidence type="ECO:0000256" key="1">
    <source>
        <dbReference type="ARBA" id="ARBA00001974"/>
    </source>
</evidence>
<keyword evidence="7" id="KW-0520">NAD</keyword>
<dbReference type="PANTHER" id="PTHR48105">
    <property type="entry name" value="THIOREDOXIN REDUCTASE 1-RELATED-RELATED"/>
    <property type="match status" value="1"/>
</dbReference>
<evidence type="ECO:0000256" key="3">
    <source>
        <dbReference type="ARBA" id="ARBA00011738"/>
    </source>
</evidence>
<comment type="similarity">
    <text evidence="2">Belongs to the class-II pyridine nucleotide-disulfide oxidoreductase family.</text>
</comment>
<dbReference type="InterPro" id="IPR012081">
    <property type="entry name" value="Alkyl_hydroperoxide_Rdtase_suF"/>
</dbReference>
<dbReference type="RefSeq" id="WP_313273656.1">
    <property type="nucleotide sequence ID" value="NZ_JASXSX010000001.1"/>
</dbReference>
<dbReference type="SUPFAM" id="SSF51905">
    <property type="entry name" value="FAD/NAD(P)-binding domain"/>
    <property type="match status" value="1"/>
</dbReference>
<evidence type="ECO:0000313" key="14">
    <source>
        <dbReference type="Proteomes" id="UP001247542"/>
    </source>
</evidence>
<dbReference type="PIRSF" id="PIRSF000238">
    <property type="entry name" value="AhpF"/>
    <property type="match status" value="1"/>
</dbReference>
<dbReference type="Pfam" id="PF13192">
    <property type="entry name" value="Thioredoxin_3"/>
    <property type="match status" value="1"/>
</dbReference>
<dbReference type="InterPro" id="IPR044141">
    <property type="entry name" value="AhpF_NTD_C"/>
</dbReference>
<evidence type="ECO:0000259" key="11">
    <source>
        <dbReference type="Pfam" id="PF07992"/>
    </source>
</evidence>
<comment type="cofactor">
    <cofactor evidence="1">
        <name>FAD</name>
        <dbReference type="ChEBI" id="CHEBI:57692"/>
    </cofactor>
</comment>
<dbReference type="CDD" id="cd03026">
    <property type="entry name" value="AhpF_NTD_C"/>
    <property type="match status" value="1"/>
</dbReference>
<dbReference type="InterPro" id="IPR050097">
    <property type="entry name" value="Ferredoxin-NADP_redctase_2"/>
</dbReference>
<dbReference type="InterPro" id="IPR012336">
    <property type="entry name" value="Thioredoxin-like_fold"/>
</dbReference>
<dbReference type="InterPro" id="IPR036249">
    <property type="entry name" value="Thioredoxin-like_sf"/>
</dbReference>
<dbReference type="Proteomes" id="UP001247542">
    <property type="component" value="Unassembled WGS sequence"/>
</dbReference>
<reference evidence="13 14" key="1">
    <citation type="submission" date="2023-06" db="EMBL/GenBank/DDBJ databases">
        <title>Draft genome sequence of Gleimia hominis type strain CCUG 57540T.</title>
        <authorList>
            <person name="Salva-Serra F."/>
            <person name="Cardew S."/>
            <person name="Jensie Markopoulos S."/>
            <person name="Ohlen M."/>
            <person name="Inganas E."/>
            <person name="Svensson-Stadler L."/>
            <person name="Moore E.R.B."/>
        </authorList>
    </citation>
    <scope>NUCLEOTIDE SEQUENCE [LARGE SCALE GENOMIC DNA]</scope>
    <source>
        <strain evidence="13 14">CCUG 57540</strain>
    </source>
</reference>
<name>A0ABU3IBK9_9ACTO</name>
<evidence type="ECO:0000256" key="2">
    <source>
        <dbReference type="ARBA" id="ARBA00009333"/>
    </source>
</evidence>
<evidence type="ECO:0000256" key="6">
    <source>
        <dbReference type="ARBA" id="ARBA00023002"/>
    </source>
</evidence>
<comment type="catalytic activity">
    <reaction evidence="10">
        <text>[thioredoxin]-dithiol + NADP(+) = [thioredoxin]-disulfide + NADPH + H(+)</text>
        <dbReference type="Rhea" id="RHEA:20345"/>
        <dbReference type="Rhea" id="RHEA-COMP:10698"/>
        <dbReference type="Rhea" id="RHEA-COMP:10700"/>
        <dbReference type="ChEBI" id="CHEBI:15378"/>
        <dbReference type="ChEBI" id="CHEBI:29950"/>
        <dbReference type="ChEBI" id="CHEBI:50058"/>
        <dbReference type="ChEBI" id="CHEBI:57783"/>
        <dbReference type="ChEBI" id="CHEBI:58349"/>
        <dbReference type="EC" id="1.8.1.9"/>
    </reaction>
</comment>
<dbReference type="Pfam" id="PF07992">
    <property type="entry name" value="Pyr_redox_2"/>
    <property type="match status" value="1"/>
</dbReference>
<dbReference type="PROSITE" id="PS00573">
    <property type="entry name" value="PYRIDINE_REDOX_2"/>
    <property type="match status" value="1"/>
</dbReference>
<dbReference type="NCBIfam" id="TIGR03140">
    <property type="entry name" value="AhpF"/>
    <property type="match status" value="1"/>
</dbReference>
<keyword evidence="14" id="KW-1185">Reference proteome</keyword>
<evidence type="ECO:0000256" key="9">
    <source>
        <dbReference type="ARBA" id="ARBA00023284"/>
    </source>
</evidence>
<dbReference type="PRINTS" id="PR00469">
    <property type="entry name" value="PNDRDTASEII"/>
</dbReference>
<dbReference type="SUPFAM" id="SSF52833">
    <property type="entry name" value="Thioredoxin-like"/>
    <property type="match status" value="2"/>
</dbReference>
<evidence type="ECO:0000256" key="7">
    <source>
        <dbReference type="ARBA" id="ARBA00023027"/>
    </source>
</evidence>
<gene>
    <name evidence="13" type="primary">ahpF</name>
    <name evidence="13" type="ORF">QS713_06810</name>
</gene>
<comment type="subunit">
    <text evidence="3">Homodimer.</text>
</comment>
<evidence type="ECO:0000256" key="8">
    <source>
        <dbReference type="ARBA" id="ARBA00023157"/>
    </source>
</evidence>
<dbReference type="InterPro" id="IPR036188">
    <property type="entry name" value="FAD/NAD-bd_sf"/>
</dbReference>
<dbReference type="InterPro" id="IPR008255">
    <property type="entry name" value="Pyr_nucl-diS_OxRdtase_2_AS"/>
</dbReference>
<dbReference type="PROSITE" id="PS51354">
    <property type="entry name" value="GLUTAREDOXIN_2"/>
    <property type="match status" value="1"/>
</dbReference>
<evidence type="ECO:0000256" key="4">
    <source>
        <dbReference type="ARBA" id="ARBA00022630"/>
    </source>
</evidence>
<comment type="caution">
    <text evidence="13">The sequence shown here is derived from an EMBL/GenBank/DDBJ whole genome shotgun (WGS) entry which is preliminary data.</text>
</comment>
<keyword evidence="5" id="KW-0274">FAD</keyword>
<organism evidence="13 14">
    <name type="scientific">Gleimia hominis</name>
    <dbReference type="NCBI Taxonomy" id="595468"/>
    <lineage>
        <taxon>Bacteria</taxon>
        <taxon>Bacillati</taxon>
        <taxon>Actinomycetota</taxon>
        <taxon>Actinomycetes</taxon>
        <taxon>Actinomycetales</taxon>
        <taxon>Actinomycetaceae</taxon>
        <taxon>Gleimia</taxon>
    </lineage>
</organism>
<keyword evidence="6" id="KW-0560">Oxidoreductase</keyword>